<dbReference type="EMBL" id="FQ790359">
    <property type="protein sequence ID" value="CCD56191.1"/>
    <property type="molecule type" value="Genomic_DNA"/>
</dbReference>
<organism evidence="1 2">
    <name type="scientific">Botryotinia fuckeliana (strain T4)</name>
    <name type="common">Noble rot fungus</name>
    <name type="synonym">Botrytis cinerea</name>
    <dbReference type="NCBI Taxonomy" id="999810"/>
    <lineage>
        <taxon>Eukaryota</taxon>
        <taxon>Fungi</taxon>
        <taxon>Dikarya</taxon>
        <taxon>Ascomycota</taxon>
        <taxon>Pezizomycotina</taxon>
        <taxon>Leotiomycetes</taxon>
        <taxon>Helotiales</taxon>
        <taxon>Sclerotiniaceae</taxon>
        <taxon>Botrytis</taxon>
    </lineage>
</organism>
<gene>
    <name evidence="1" type="ORF">BofuT4_P148010.1</name>
</gene>
<dbReference type="Proteomes" id="UP000008177">
    <property type="component" value="Unplaced contigs"/>
</dbReference>
<reference evidence="2" key="1">
    <citation type="journal article" date="2011" name="PLoS Genet.">
        <title>Genomic analysis of the necrotrophic fungal pathogens Sclerotinia sclerotiorum and Botrytis cinerea.</title>
        <authorList>
            <person name="Amselem J."/>
            <person name="Cuomo C.A."/>
            <person name="van Kan J.A."/>
            <person name="Viaud M."/>
            <person name="Benito E.P."/>
            <person name="Couloux A."/>
            <person name="Coutinho P.M."/>
            <person name="de Vries R.P."/>
            <person name="Dyer P.S."/>
            <person name="Fillinger S."/>
            <person name="Fournier E."/>
            <person name="Gout L."/>
            <person name="Hahn M."/>
            <person name="Kohn L."/>
            <person name="Lapalu N."/>
            <person name="Plummer K.M."/>
            <person name="Pradier J.M."/>
            <person name="Quevillon E."/>
            <person name="Sharon A."/>
            <person name="Simon A."/>
            <person name="ten Have A."/>
            <person name="Tudzynski B."/>
            <person name="Tudzynski P."/>
            <person name="Wincker P."/>
            <person name="Andrew M."/>
            <person name="Anthouard V."/>
            <person name="Beever R.E."/>
            <person name="Beffa R."/>
            <person name="Benoit I."/>
            <person name="Bouzid O."/>
            <person name="Brault B."/>
            <person name="Chen Z."/>
            <person name="Choquer M."/>
            <person name="Collemare J."/>
            <person name="Cotton P."/>
            <person name="Danchin E.G."/>
            <person name="Da Silva C."/>
            <person name="Gautier A."/>
            <person name="Giraud C."/>
            <person name="Giraud T."/>
            <person name="Gonzalez C."/>
            <person name="Grossetete S."/>
            <person name="Guldener U."/>
            <person name="Henrissat B."/>
            <person name="Howlett B.J."/>
            <person name="Kodira C."/>
            <person name="Kretschmer M."/>
            <person name="Lappartient A."/>
            <person name="Leroch M."/>
            <person name="Levis C."/>
            <person name="Mauceli E."/>
            <person name="Neuveglise C."/>
            <person name="Oeser B."/>
            <person name="Pearson M."/>
            <person name="Poulain J."/>
            <person name="Poussereau N."/>
            <person name="Quesneville H."/>
            <person name="Rascle C."/>
            <person name="Schumacher J."/>
            <person name="Segurens B."/>
            <person name="Sexton A."/>
            <person name="Silva E."/>
            <person name="Sirven C."/>
            <person name="Soanes D.M."/>
            <person name="Talbot N.J."/>
            <person name="Templeton M."/>
            <person name="Yandava C."/>
            <person name="Yarden O."/>
            <person name="Zeng Q."/>
            <person name="Rollins J.A."/>
            <person name="Lebrun M.H."/>
            <person name="Dickman M."/>
        </authorList>
    </citation>
    <scope>NUCLEOTIDE SEQUENCE [LARGE SCALE GENOMIC DNA]</scope>
    <source>
        <strain evidence="2">T4</strain>
    </source>
</reference>
<sequence>MVIEGYLSIQFDDKSSEIGVSRADYKRSGHRTTTTRLTLNGQSVLFDETLCKCYDLKGDFDACTRIRGGATTMVPSSPHTHCDKIDDNDSTPEIPAVVICYQQNSLHKS</sequence>
<evidence type="ECO:0000313" key="2">
    <source>
        <dbReference type="Proteomes" id="UP000008177"/>
    </source>
</evidence>
<evidence type="ECO:0000313" key="1">
    <source>
        <dbReference type="EMBL" id="CCD56191.1"/>
    </source>
</evidence>
<protein>
    <submittedName>
        <fullName evidence="1">Uncharacterized protein</fullName>
    </submittedName>
</protein>
<dbReference type="AlphaFoldDB" id="G2YXM0"/>
<proteinExistence type="predicted"/>
<accession>G2YXM0</accession>
<dbReference type="HOGENOM" id="CLU_2183549_0_0_1"/>
<dbReference type="InParanoid" id="G2YXM0"/>
<name>G2YXM0_BOTF4</name>